<organism evidence="1 2">
    <name type="scientific">candidate division WOR-1 bacterium DG_54_3</name>
    <dbReference type="NCBI Taxonomy" id="1703775"/>
    <lineage>
        <taxon>Bacteria</taxon>
        <taxon>Bacillati</taxon>
        <taxon>Saganbacteria</taxon>
    </lineage>
</organism>
<feature type="non-terminal residue" evidence="1">
    <location>
        <position position="154"/>
    </location>
</feature>
<reference evidence="1 2" key="1">
    <citation type="journal article" date="2015" name="Microbiome">
        <title>Genomic resolution of linkages in carbon, nitrogen, and sulfur cycling among widespread estuary sediment bacteria.</title>
        <authorList>
            <person name="Baker B.J."/>
            <person name="Lazar C.S."/>
            <person name="Teske A.P."/>
            <person name="Dick G.J."/>
        </authorList>
    </citation>
    <scope>NUCLEOTIDE SEQUENCE [LARGE SCALE GENOMIC DNA]</scope>
    <source>
        <strain evidence="1">DG_54_3</strain>
    </source>
</reference>
<gene>
    <name evidence="1" type="ORF">AMJ44_05690</name>
</gene>
<dbReference type="InterPro" id="IPR008930">
    <property type="entry name" value="Terpenoid_cyclase/PrenylTrfase"/>
</dbReference>
<name>A0A0S7Y1S2_UNCSA</name>
<dbReference type="Gene3D" id="1.50.10.20">
    <property type="match status" value="1"/>
</dbReference>
<protein>
    <submittedName>
        <fullName evidence="1">Nitrogen fixation protein NifH</fullName>
    </submittedName>
</protein>
<evidence type="ECO:0000313" key="2">
    <source>
        <dbReference type="Proteomes" id="UP000051861"/>
    </source>
</evidence>
<evidence type="ECO:0000313" key="1">
    <source>
        <dbReference type="EMBL" id="KPJ68717.1"/>
    </source>
</evidence>
<accession>A0A0S7Y1S2</accession>
<dbReference type="EMBL" id="LIZX01000042">
    <property type="protein sequence ID" value="KPJ68717.1"/>
    <property type="molecule type" value="Genomic_DNA"/>
</dbReference>
<proteinExistence type="predicted"/>
<comment type="caution">
    <text evidence="1">The sequence shown here is derived from an EMBL/GenBank/DDBJ whole genome shotgun (WGS) entry which is preliminary data.</text>
</comment>
<dbReference type="AlphaFoldDB" id="A0A0S7Y1S2"/>
<dbReference type="Proteomes" id="UP000051861">
    <property type="component" value="Unassembled WGS sequence"/>
</dbReference>
<sequence>MSDWKSVLKADSTDWLLGKDNPSVRYFALTDILEKPKDELEVKEARKDIMGKGVVSKILAKQRKEGYWEDLEKFYTAKYKGTVWQLIILAQFGVDESDERIKKACEFILQYSQDLESGGFSMWRSVRIGGGRHSRVIPCLTGNMVWSLIRLGYL</sequence>
<dbReference type="SUPFAM" id="SSF48239">
    <property type="entry name" value="Terpenoid cyclases/Protein prenyltransferases"/>
    <property type="match status" value="1"/>
</dbReference>